<feature type="transmembrane region" description="Helical" evidence="1">
    <location>
        <begin position="46"/>
        <end position="67"/>
    </location>
</feature>
<feature type="transmembrane region" description="Helical" evidence="1">
    <location>
        <begin position="88"/>
        <end position="107"/>
    </location>
</feature>
<keyword evidence="1" id="KW-1133">Transmembrane helix</keyword>
<dbReference type="InterPro" id="IPR010295">
    <property type="entry name" value="DUF898"/>
</dbReference>
<keyword evidence="1" id="KW-0472">Membrane</keyword>
<feature type="transmembrane region" description="Helical" evidence="1">
    <location>
        <begin position="119"/>
        <end position="139"/>
    </location>
</feature>
<gene>
    <name evidence="2" type="ORF">HYN46_01590</name>
</gene>
<feature type="transmembrane region" description="Helical" evidence="1">
    <location>
        <begin position="261"/>
        <end position="284"/>
    </location>
</feature>
<evidence type="ECO:0000313" key="2">
    <source>
        <dbReference type="EMBL" id="AXI01696.1"/>
    </source>
</evidence>
<accession>A0A345P337</accession>
<feature type="transmembrane region" description="Helical" evidence="1">
    <location>
        <begin position="167"/>
        <end position="190"/>
    </location>
</feature>
<keyword evidence="3" id="KW-1185">Reference proteome</keyword>
<dbReference type="Pfam" id="PF05987">
    <property type="entry name" value="DUF898"/>
    <property type="match status" value="1"/>
</dbReference>
<organism evidence="2 3">
    <name type="scientific">Aquirhabdus parva</name>
    <dbReference type="NCBI Taxonomy" id="2283318"/>
    <lineage>
        <taxon>Bacteria</taxon>
        <taxon>Pseudomonadati</taxon>
        <taxon>Pseudomonadota</taxon>
        <taxon>Gammaproteobacteria</taxon>
        <taxon>Moraxellales</taxon>
        <taxon>Moraxellaceae</taxon>
        <taxon>Aquirhabdus</taxon>
    </lineage>
</organism>
<dbReference type="OrthoDB" id="9765721at2"/>
<evidence type="ECO:0000313" key="3">
    <source>
        <dbReference type="Proteomes" id="UP000253940"/>
    </source>
</evidence>
<protein>
    <submittedName>
        <fullName evidence="2">DUF898 domain-containing protein</fullName>
    </submittedName>
</protein>
<dbReference type="EMBL" id="CP031222">
    <property type="protein sequence ID" value="AXI01696.1"/>
    <property type="molecule type" value="Genomic_DNA"/>
</dbReference>
<dbReference type="AlphaFoldDB" id="A0A345P337"/>
<reference evidence="2 3" key="1">
    <citation type="submission" date="2018-07" db="EMBL/GenBank/DDBJ databases">
        <title>Genome sequencing of Moraxellaceae gen. HYN0046.</title>
        <authorList>
            <person name="Kim M."/>
            <person name="Yi H."/>
        </authorList>
    </citation>
    <scope>NUCLEOTIDE SEQUENCE [LARGE SCALE GENOMIC DNA]</scope>
    <source>
        <strain evidence="2 3">HYN0046</strain>
    </source>
</reference>
<dbReference type="Proteomes" id="UP000253940">
    <property type="component" value="Chromosome"/>
</dbReference>
<proteinExistence type="predicted"/>
<dbReference type="KEGG" id="mbah:HYN46_01590"/>
<evidence type="ECO:0000256" key="1">
    <source>
        <dbReference type="SAM" id="Phobius"/>
    </source>
</evidence>
<name>A0A345P337_9GAMM</name>
<dbReference type="RefSeq" id="WP_114897806.1">
    <property type="nucleotide sequence ID" value="NZ_CP031222.1"/>
</dbReference>
<keyword evidence="1" id="KW-0812">Transmembrane</keyword>
<feature type="transmembrane region" description="Helical" evidence="1">
    <location>
        <begin position="304"/>
        <end position="330"/>
    </location>
</feature>
<feature type="transmembrane region" description="Helical" evidence="1">
    <location>
        <begin position="216"/>
        <end position="241"/>
    </location>
</feature>
<sequence length="377" mass="44249">MTTLPFQSNDPTLPMVSSEPKSEIALPELFGQKSRFRFYGKASEYFGIWLVNWLLTIMTLSLYSPWAKVRRLRYFYTHTELEGARFDFTGQARAIFIGRIAALAVYFGAHSEGALKGSWLQWVAGVLLFAIYAIIPYLFRATYRFKARNTVYRHVRFKFTGTWRQAFMTYWGFGLLVIISLGLLLPYYIYRHKRYQFSNLQLGRLKFQFHAKVRHFYVAMWFPMLLLVGLYVGLTALAIYLSNMDIHIEDWKDAKNILWRLSPLIFVFLMVLASMYWITSALVFRLCWSRVSLGRSDFTSDLSVFKYLWIAYSNFWICVMTLGMMIPWAIIRVQRYRINSVSIEWQDDPQEILAVMQADLKAFGEELNDLIGIDLSL</sequence>